<dbReference type="AlphaFoldDB" id="A0AA43Q5N1"/>
<dbReference type="Pfam" id="PF02737">
    <property type="entry name" value="3HCDH_N"/>
    <property type="match status" value="1"/>
</dbReference>
<evidence type="ECO:0000256" key="4">
    <source>
        <dbReference type="ARBA" id="ARBA00023002"/>
    </source>
</evidence>
<feature type="domain" description="3-hydroxyacyl-CoA dehydrogenase NAD binding" evidence="9">
    <location>
        <begin position="5"/>
        <end position="205"/>
    </location>
</feature>
<dbReference type="PANTHER" id="PTHR48075:SF7">
    <property type="entry name" value="3-HYDROXYACYL-COA DEHYDROGENASE-RELATED"/>
    <property type="match status" value="1"/>
</dbReference>
<dbReference type="GO" id="GO:0003857">
    <property type="term" value="F:(3S)-3-hydroxyacyl-CoA dehydrogenase (NAD+) activity"/>
    <property type="evidence" value="ECO:0007669"/>
    <property type="project" value="UniProtKB-EC"/>
</dbReference>
<evidence type="ECO:0000313" key="10">
    <source>
        <dbReference type="EMBL" id="MDI1232041.1"/>
    </source>
</evidence>
<dbReference type="Gene3D" id="1.10.1040.50">
    <property type="match status" value="1"/>
</dbReference>
<protein>
    <submittedName>
        <fullName evidence="10">3-hydroxyacyl-CoA dehydrogenase NAD-binding domain-containing protein</fullName>
    </submittedName>
</protein>
<comment type="pathway">
    <text evidence="1">Lipid metabolism; fatty acid beta-oxidation.</text>
</comment>
<dbReference type="Gene3D" id="3.40.50.720">
    <property type="entry name" value="NAD(P)-binding Rossmann-like Domain"/>
    <property type="match status" value="1"/>
</dbReference>
<comment type="catalytic activity">
    <reaction evidence="7">
        <text>a (3S)-3-hydroxyacyl-CoA + NAD(+) = a 3-oxoacyl-CoA + NADH + H(+)</text>
        <dbReference type="Rhea" id="RHEA:22432"/>
        <dbReference type="ChEBI" id="CHEBI:15378"/>
        <dbReference type="ChEBI" id="CHEBI:57318"/>
        <dbReference type="ChEBI" id="CHEBI:57540"/>
        <dbReference type="ChEBI" id="CHEBI:57945"/>
        <dbReference type="ChEBI" id="CHEBI:90726"/>
        <dbReference type="EC" id="1.1.1.35"/>
    </reaction>
</comment>
<reference evidence="10" key="1">
    <citation type="submission" date="2023-01" db="EMBL/GenBank/DDBJ databases">
        <title>Biogeochemical cycle of methane in antarctic sediments.</title>
        <authorList>
            <person name="Roldan D.M."/>
            <person name="Menes R.J."/>
        </authorList>
    </citation>
    <scope>NUCLEOTIDE SEQUENCE [LARGE SCALE GENOMIC DNA]</scope>
    <source>
        <strain evidence="10">K-2018 MAG008</strain>
    </source>
</reference>
<dbReference type="CDD" id="cd06558">
    <property type="entry name" value="crotonase-like"/>
    <property type="match status" value="1"/>
</dbReference>
<dbReference type="InterPro" id="IPR008927">
    <property type="entry name" value="6-PGluconate_DH-like_C_sf"/>
</dbReference>
<dbReference type="Proteomes" id="UP001160519">
    <property type="component" value="Unassembled WGS sequence"/>
</dbReference>
<evidence type="ECO:0000313" key="11">
    <source>
        <dbReference type="Proteomes" id="UP001160519"/>
    </source>
</evidence>
<dbReference type="SUPFAM" id="SSF48179">
    <property type="entry name" value="6-phosphogluconate dehydrogenase C-terminal domain-like"/>
    <property type="match status" value="2"/>
</dbReference>
<dbReference type="InterPro" id="IPR029045">
    <property type="entry name" value="ClpP/crotonase-like_dom_sf"/>
</dbReference>
<feature type="domain" description="3-hydroxyacyl-CoA dehydrogenase C-terminal" evidence="8">
    <location>
        <begin position="376"/>
        <end position="412"/>
    </location>
</feature>
<dbReference type="PANTHER" id="PTHR48075">
    <property type="entry name" value="3-HYDROXYACYL-COA DEHYDROGENASE FAMILY PROTEIN"/>
    <property type="match status" value="1"/>
</dbReference>
<dbReference type="Gene3D" id="3.90.226.10">
    <property type="entry name" value="2-enoyl-CoA Hydratase, Chain A, domain 1"/>
    <property type="match status" value="1"/>
</dbReference>
<dbReference type="InterPro" id="IPR036291">
    <property type="entry name" value="NAD(P)-bd_dom_sf"/>
</dbReference>
<dbReference type="InterPro" id="IPR001753">
    <property type="entry name" value="Enoyl-CoA_hydra/iso"/>
</dbReference>
<name>A0AA43Q5N1_9GAMM</name>
<dbReference type="Pfam" id="PF00378">
    <property type="entry name" value="ECH_1"/>
    <property type="match status" value="1"/>
</dbReference>
<evidence type="ECO:0000256" key="3">
    <source>
        <dbReference type="ARBA" id="ARBA00022963"/>
    </source>
</evidence>
<keyword evidence="6" id="KW-0443">Lipid metabolism</keyword>
<evidence type="ECO:0000259" key="8">
    <source>
        <dbReference type="Pfam" id="PF00725"/>
    </source>
</evidence>
<sequence length="803" mass="87080">MDIKKVAVIGAGVMGSGIAAHIANAGIPVYLLDIVPTLRPGPSAGLRTGSGQTGVENRNGIAQAAIAKMLKADPAPFMHKNNARLVTPGNIEDHLDWLIDVDWVIEAVIENPTIKQSLYRKLDNICRPDTLISSNTSTLPLKLLTRDLPDSFKQRFMITHFFNPPRYMRLLELVSGGQTRPELVDAVSRFADISLGKNSVSCKDTPGFIGNRIGIYWLQCGLLEAIKLGLTVEQADAVMSTPFGIPKTGIFGLLDLVGLDLIPHILGGMKLALPKEDAFHQVNVLPELVQTMIADGYTGRKGKGGFYRLNETSGKRIKESIKLQTGGYHASEKFVLPVTARTQDELRAFLVGDDVICQYAWTVLSSTLVYSASLLPEIADDIVAVDTAMRLGYNWKYGPFELLDRIGVDWFVERLVAENREVPPLLVICGGDVSRPGRLTSPPQHHCLYKVESGKRMYVDLSGNYQAVQRPDGVLLLADIKLQAPAVLENPSASLWDIGDGVACLEFHSKMNTLDSDSLTLVRQSIDKVKTDFSALVIYNDADNFSAGANLTLLVQAVHSQDWPAVEQLIKQGQQTYHALKYAPFPVVGAPSGLALGGGCEVLLHCDAIQAHAELYIGLVEVGVGLVPGWGGCKEYLRRWLEFARRPGGPMPAIAQAFESIGMAKVSKSAAEAKELLFLSTSDGITMNKDRLLAHAKAKALKLVPGYAPPNPASFRLPGASARAAMAIAINNLKLAGKISDYDVEISQQLADVLSGGLCDITEPLSEDDLLDLELSAFLHLARQPGTLARLEHLLKTGKPLRN</sequence>
<dbReference type="GO" id="GO:0070403">
    <property type="term" value="F:NAD+ binding"/>
    <property type="evidence" value="ECO:0007669"/>
    <property type="project" value="InterPro"/>
</dbReference>
<gene>
    <name evidence="10" type="ORF">PSU93_12910</name>
</gene>
<comment type="caution">
    <text evidence="10">The sequence shown here is derived from an EMBL/GenBank/DDBJ whole genome shotgun (WGS) entry which is preliminary data.</text>
</comment>
<dbReference type="GO" id="GO:0016042">
    <property type="term" value="P:lipid catabolic process"/>
    <property type="evidence" value="ECO:0007669"/>
    <property type="project" value="UniProtKB-KW"/>
</dbReference>
<dbReference type="Pfam" id="PF00725">
    <property type="entry name" value="3HCDH"/>
    <property type="match status" value="2"/>
</dbReference>
<evidence type="ECO:0000256" key="6">
    <source>
        <dbReference type="ARBA" id="ARBA00023098"/>
    </source>
</evidence>
<dbReference type="SUPFAM" id="SSF51735">
    <property type="entry name" value="NAD(P)-binding Rossmann-fold domains"/>
    <property type="match status" value="1"/>
</dbReference>
<dbReference type="InterPro" id="IPR006108">
    <property type="entry name" value="3HC_DH_C"/>
</dbReference>
<evidence type="ECO:0000256" key="2">
    <source>
        <dbReference type="ARBA" id="ARBA00022832"/>
    </source>
</evidence>
<accession>A0AA43Q5N1</accession>
<evidence type="ECO:0000259" key="9">
    <source>
        <dbReference type="Pfam" id="PF02737"/>
    </source>
</evidence>
<dbReference type="GO" id="GO:0006631">
    <property type="term" value="P:fatty acid metabolic process"/>
    <property type="evidence" value="ECO:0007669"/>
    <property type="project" value="UniProtKB-KW"/>
</dbReference>
<proteinExistence type="predicted"/>
<keyword evidence="5" id="KW-0520">NAD</keyword>
<dbReference type="SUPFAM" id="SSF52096">
    <property type="entry name" value="ClpP/crotonase"/>
    <property type="match status" value="1"/>
</dbReference>
<organism evidence="10 11">
    <name type="scientific">Candidatus Methylobacter titanis</name>
    <dbReference type="NCBI Taxonomy" id="3053457"/>
    <lineage>
        <taxon>Bacteria</taxon>
        <taxon>Pseudomonadati</taxon>
        <taxon>Pseudomonadota</taxon>
        <taxon>Gammaproteobacteria</taxon>
        <taxon>Methylococcales</taxon>
        <taxon>Methylococcaceae</taxon>
        <taxon>Methylobacter</taxon>
    </lineage>
</organism>
<keyword evidence="3" id="KW-0442">Lipid degradation</keyword>
<evidence type="ECO:0000256" key="1">
    <source>
        <dbReference type="ARBA" id="ARBA00005005"/>
    </source>
</evidence>
<dbReference type="EMBL" id="JAQSDF010000055">
    <property type="protein sequence ID" value="MDI1232041.1"/>
    <property type="molecule type" value="Genomic_DNA"/>
</dbReference>
<evidence type="ECO:0000256" key="5">
    <source>
        <dbReference type="ARBA" id="ARBA00023027"/>
    </source>
</evidence>
<dbReference type="InterPro" id="IPR006176">
    <property type="entry name" value="3-OHacyl-CoA_DH_NAD-bd"/>
</dbReference>
<evidence type="ECO:0000256" key="7">
    <source>
        <dbReference type="ARBA" id="ARBA00049556"/>
    </source>
</evidence>
<keyword evidence="11" id="KW-1185">Reference proteome</keyword>
<keyword evidence="4" id="KW-0560">Oxidoreductase</keyword>
<keyword evidence="2" id="KW-0276">Fatty acid metabolism</keyword>
<feature type="domain" description="3-hydroxyacyl-CoA dehydrogenase C-terminal" evidence="8">
    <location>
        <begin position="207"/>
        <end position="308"/>
    </location>
</feature>